<evidence type="ECO:0000313" key="4">
    <source>
        <dbReference type="Proteomes" id="UP001596072"/>
    </source>
</evidence>
<evidence type="ECO:0000259" key="2">
    <source>
        <dbReference type="Pfam" id="PF13427"/>
    </source>
</evidence>
<reference evidence="4" key="1">
    <citation type="journal article" date="2019" name="Int. J. Syst. Evol. Microbiol.">
        <title>The Global Catalogue of Microorganisms (GCM) 10K type strain sequencing project: providing services to taxonomists for standard genome sequencing and annotation.</title>
        <authorList>
            <consortium name="The Broad Institute Genomics Platform"/>
            <consortium name="The Broad Institute Genome Sequencing Center for Infectious Disease"/>
            <person name="Wu L."/>
            <person name="Ma J."/>
        </authorList>
    </citation>
    <scope>NUCLEOTIDE SEQUENCE [LARGE SCALE GENOMIC DNA]</scope>
    <source>
        <strain evidence="4">YIM 94188</strain>
    </source>
</reference>
<dbReference type="EMBL" id="JBHSNS010000007">
    <property type="protein sequence ID" value="MFC5730243.1"/>
    <property type="molecule type" value="Genomic_DNA"/>
</dbReference>
<dbReference type="GO" id="GO:0016779">
    <property type="term" value="F:nucleotidyltransferase activity"/>
    <property type="evidence" value="ECO:0007669"/>
    <property type="project" value="UniProtKB-KW"/>
</dbReference>
<dbReference type="Pfam" id="PF13427">
    <property type="entry name" value="AadA_C"/>
    <property type="match status" value="1"/>
</dbReference>
<dbReference type="Proteomes" id="UP001596072">
    <property type="component" value="Unassembled WGS sequence"/>
</dbReference>
<feature type="domain" description="Adenylyltransferase AadA C-terminal" evidence="2">
    <location>
        <begin position="153"/>
        <end position="232"/>
    </location>
</feature>
<sequence>MDLPRPVAEVCARFLELAPPGLVTGLYLRGGIGFGEWVRGQSDVDFVATLDRRPGDADVDALKEAHERLASYSSVPFDGLHVLASDLAADPRECPDVPTVLHGYFAEGTLDAMVAWHELALNGVTVSGPPLSEVGVWTSADALRQFTLDNLDTYWRSNAEALAKMPSEGEREEACCWCVLGVARLHHLLVTGEMTTKSGAGRWGLAHYDERWHRVLREALRIREGGESEYDDTSARGHDTAEFLASVVAEEPALRG</sequence>
<keyword evidence="1" id="KW-0808">Transferase</keyword>
<protein>
    <submittedName>
        <fullName evidence="3">Aminoglycoside adenylyltransferase domain-containing protein</fullName>
    </submittedName>
</protein>
<evidence type="ECO:0000256" key="1">
    <source>
        <dbReference type="ARBA" id="ARBA00022679"/>
    </source>
</evidence>
<keyword evidence="3" id="KW-0548">Nucleotidyltransferase</keyword>
<evidence type="ECO:0000313" key="3">
    <source>
        <dbReference type="EMBL" id="MFC5730243.1"/>
    </source>
</evidence>
<dbReference type="InterPro" id="IPR025184">
    <property type="entry name" value="AadA_C"/>
</dbReference>
<keyword evidence="4" id="KW-1185">Reference proteome</keyword>
<accession>A0ABW0ZJ76</accession>
<comment type="caution">
    <text evidence="3">The sequence shown here is derived from an EMBL/GenBank/DDBJ whole genome shotgun (WGS) entry which is preliminary data.</text>
</comment>
<dbReference type="RefSeq" id="WP_206056110.1">
    <property type="nucleotide sequence ID" value="NZ_JBHSNS010000007.1"/>
</dbReference>
<gene>
    <name evidence="3" type="ORF">ACFPQB_15070</name>
</gene>
<name>A0ABW0ZJ76_9ACTN</name>
<proteinExistence type="predicted"/>
<organism evidence="3 4">
    <name type="scientific">Nocardioides vastitatis</name>
    <dbReference type="NCBI Taxonomy" id="2568655"/>
    <lineage>
        <taxon>Bacteria</taxon>
        <taxon>Bacillati</taxon>
        <taxon>Actinomycetota</taxon>
        <taxon>Actinomycetes</taxon>
        <taxon>Propionibacteriales</taxon>
        <taxon>Nocardioidaceae</taxon>
        <taxon>Nocardioides</taxon>
    </lineage>
</organism>